<comment type="catalytic activity">
    <reaction evidence="12">
        <text>2 a Fe(II)-siderophore + NAD(+) + H(+) = 2 a Fe(III)-siderophore + NADH</text>
        <dbReference type="Rhea" id="RHEA:15061"/>
        <dbReference type="Rhea" id="RHEA-COMP:11342"/>
        <dbReference type="Rhea" id="RHEA-COMP:11344"/>
        <dbReference type="ChEBI" id="CHEBI:15378"/>
        <dbReference type="ChEBI" id="CHEBI:29033"/>
        <dbReference type="ChEBI" id="CHEBI:29034"/>
        <dbReference type="ChEBI" id="CHEBI:57540"/>
        <dbReference type="ChEBI" id="CHEBI:57945"/>
        <dbReference type="EC" id="1.16.1.7"/>
    </reaction>
</comment>
<keyword evidence="11 14" id="KW-0472">Membrane</keyword>
<dbReference type="Pfam" id="PF01794">
    <property type="entry name" value="Ferric_reduct"/>
    <property type="match status" value="1"/>
</dbReference>
<dbReference type="InterPro" id="IPR013121">
    <property type="entry name" value="Fe_red_NAD-bd_6"/>
</dbReference>
<evidence type="ECO:0000256" key="12">
    <source>
        <dbReference type="ARBA" id="ARBA00050970"/>
    </source>
</evidence>
<proteinExistence type="inferred from homology"/>
<evidence type="ECO:0000313" key="16">
    <source>
        <dbReference type="EnsemblPlants" id="AUR62031408-RA:cds"/>
    </source>
</evidence>
<protein>
    <recommendedName>
        <fullName evidence="13">ferric-chelate reductase (NADH)</fullName>
        <ecNumber evidence="13">1.16.1.7</ecNumber>
    </recommendedName>
</protein>
<dbReference type="FunFam" id="3.40.50.80:FF:000039">
    <property type="entry name" value="Ferric reduction oxidase 3"/>
    <property type="match status" value="1"/>
</dbReference>
<keyword evidence="17" id="KW-1185">Reference proteome</keyword>
<sequence length="761" mass="85093">MVCSSFNWSFQSLVFFVVIGASGNVWSVISTAASIFLFAFVQVTVHLAIILGLGKVFHFDRKLLILALNANVGGPITALRMAKAKGWDSLIILGISIANFVAIGIVKLSISKKIEHSLKTFHGRIGQNWKSDPESSTQQHLTSLRRPLLVLGPLGVVTSMELIFLIMGIALVSWQFGNYFYVSVKHPFMMSGQEHQKPWQLKFRSASLRIGYASNIAWAFVFFPVTRLSSILPLVGLTFESSIKYHVWIGQVVMITSALHSIGFIIYWAMVNQMSEIIKLTLNSESFFPNRTVFALPNDARMDQRLCVEHSRRNVMGVFDGVAWTMQIVPGIFLFTLDRYLRFLQSRSCARLILARILPGGTVELSFSKSPGVRYNVTSNLFVNVPKISKLQWHPFTVTSNDNMEPDKLSIVFKSGGSWTTKLFKELSSSSLDRLEVSVEGPYGPASTNFLKHESLVLISGGSGITPFIPIIREMIYQSNIQKGQVPRVQLICAFKHAAELTMLDLLLPAGNAVEDISKIQLEIHAYVTRDYQPPESDSQKLVQTKWFKPNPSDLPITSVLGPNGWLHLCFIIVSSFILFLVLLALVTQYHIYPIDQGTNRQYNFTIWVLWDLFLMCICIILISSVVFLLQKREITAEAKQIMNVEVPTPVTSPGSWLYGGLGGDRELESLPYQSLVQATKVHYGGRPDLKKILSESKGQDVGVMASGPRGMRHDVARICSCNAAKNLHFEYLSFNCCPIISPDDHWGLWSVLFSTGAFSF</sequence>
<dbReference type="Pfam" id="PF05684">
    <property type="entry name" value="DUF819"/>
    <property type="match status" value="1"/>
</dbReference>
<dbReference type="InterPro" id="IPR050369">
    <property type="entry name" value="RBOH/FRE"/>
</dbReference>
<dbReference type="Pfam" id="PF08030">
    <property type="entry name" value="NAD_binding_6"/>
    <property type="match status" value="1"/>
</dbReference>
<evidence type="ECO:0000259" key="15">
    <source>
        <dbReference type="PROSITE" id="PS51384"/>
    </source>
</evidence>
<evidence type="ECO:0000256" key="3">
    <source>
        <dbReference type="ARBA" id="ARBA00006278"/>
    </source>
</evidence>
<dbReference type="PANTHER" id="PTHR11972">
    <property type="entry name" value="NADPH OXIDASE"/>
    <property type="match status" value="1"/>
</dbReference>
<feature type="transmembrane region" description="Helical" evidence="14">
    <location>
        <begin position="148"/>
        <end position="174"/>
    </location>
</feature>
<dbReference type="SUPFAM" id="SSF52343">
    <property type="entry name" value="Ferredoxin reductase-like, C-terminal NADP-linked domain"/>
    <property type="match status" value="1"/>
</dbReference>
<keyword evidence="10" id="KW-0406">Ion transport</keyword>
<dbReference type="CDD" id="cd06186">
    <property type="entry name" value="NOX_Duox_like_FAD_NADP"/>
    <property type="match status" value="1"/>
</dbReference>
<evidence type="ECO:0000256" key="8">
    <source>
        <dbReference type="ARBA" id="ARBA00023002"/>
    </source>
</evidence>
<evidence type="ECO:0000256" key="6">
    <source>
        <dbReference type="ARBA" id="ARBA00022723"/>
    </source>
</evidence>
<dbReference type="SFLD" id="SFLDG01168">
    <property type="entry name" value="Ferric_reductase_subgroup_(FRE"/>
    <property type="match status" value="1"/>
</dbReference>
<dbReference type="Gramene" id="AUR62031408-RA">
    <property type="protein sequence ID" value="AUR62031408-RA:cds"/>
    <property type="gene ID" value="AUR62031408"/>
</dbReference>
<organism evidence="16 17">
    <name type="scientific">Chenopodium quinoa</name>
    <name type="common">Quinoa</name>
    <dbReference type="NCBI Taxonomy" id="63459"/>
    <lineage>
        <taxon>Eukaryota</taxon>
        <taxon>Viridiplantae</taxon>
        <taxon>Streptophyta</taxon>
        <taxon>Embryophyta</taxon>
        <taxon>Tracheophyta</taxon>
        <taxon>Spermatophyta</taxon>
        <taxon>Magnoliopsida</taxon>
        <taxon>eudicotyledons</taxon>
        <taxon>Gunneridae</taxon>
        <taxon>Pentapetalae</taxon>
        <taxon>Caryophyllales</taxon>
        <taxon>Chenopodiaceae</taxon>
        <taxon>Chenopodioideae</taxon>
        <taxon>Atripliceae</taxon>
        <taxon>Chenopodium</taxon>
    </lineage>
</organism>
<dbReference type="InterPro" id="IPR017927">
    <property type="entry name" value="FAD-bd_FR_type"/>
</dbReference>
<evidence type="ECO:0000256" key="10">
    <source>
        <dbReference type="ARBA" id="ARBA00023065"/>
    </source>
</evidence>
<feature type="transmembrane region" description="Helical" evidence="14">
    <location>
        <begin position="35"/>
        <end position="56"/>
    </location>
</feature>
<feature type="transmembrane region" description="Helical" evidence="14">
    <location>
        <begin position="321"/>
        <end position="341"/>
    </location>
</feature>
<feature type="transmembrane region" description="Helical" evidence="14">
    <location>
        <begin position="566"/>
        <end position="587"/>
    </location>
</feature>
<keyword evidence="7 14" id="KW-1133">Transmembrane helix</keyword>
<name>A0A803MKR7_CHEQI</name>
<dbReference type="GO" id="GO:0046872">
    <property type="term" value="F:metal ion binding"/>
    <property type="evidence" value="ECO:0007669"/>
    <property type="project" value="UniProtKB-KW"/>
</dbReference>
<reference evidence="16" key="2">
    <citation type="submission" date="2021-03" db="UniProtKB">
        <authorList>
            <consortium name="EnsemblPlants"/>
        </authorList>
    </citation>
    <scope>IDENTIFICATION</scope>
</reference>
<evidence type="ECO:0000256" key="1">
    <source>
        <dbReference type="ARBA" id="ARBA00001974"/>
    </source>
</evidence>
<feature type="transmembrane region" description="Helical" evidence="14">
    <location>
        <begin position="89"/>
        <end position="110"/>
    </location>
</feature>
<evidence type="ECO:0000256" key="4">
    <source>
        <dbReference type="ARBA" id="ARBA00022448"/>
    </source>
</evidence>
<comment type="subcellular location">
    <subcellularLocation>
        <location evidence="2">Membrane</location>
        <topology evidence="2">Multi-pass membrane protein</topology>
    </subcellularLocation>
</comment>
<feature type="transmembrane region" description="Helical" evidence="14">
    <location>
        <begin position="12"/>
        <end position="29"/>
    </location>
</feature>
<feature type="transmembrane region" description="Helical" evidence="14">
    <location>
        <begin position="247"/>
        <end position="270"/>
    </location>
</feature>
<keyword evidence="4" id="KW-0813">Transport</keyword>
<dbReference type="GO" id="GO:0140618">
    <property type="term" value="F:ferric-chelate reductase (NADH) activity"/>
    <property type="evidence" value="ECO:0007669"/>
    <property type="project" value="UniProtKB-EC"/>
</dbReference>
<dbReference type="GO" id="GO:0005886">
    <property type="term" value="C:plasma membrane"/>
    <property type="evidence" value="ECO:0007669"/>
    <property type="project" value="TreeGrafter"/>
</dbReference>
<evidence type="ECO:0000256" key="9">
    <source>
        <dbReference type="ARBA" id="ARBA00023004"/>
    </source>
</evidence>
<dbReference type="OMA" id="IHVGVAY"/>
<keyword evidence="8" id="KW-0560">Oxidoreductase</keyword>
<evidence type="ECO:0000256" key="11">
    <source>
        <dbReference type="ARBA" id="ARBA00023136"/>
    </source>
</evidence>
<dbReference type="Proteomes" id="UP000596660">
    <property type="component" value="Unplaced"/>
</dbReference>
<dbReference type="EnsemblPlants" id="AUR62031408-RA">
    <property type="protein sequence ID" value="AUR62031408-RA:cds"/>
    <property type="gene ID" value="AUR62031408"/>
</dbReference>
<evidence type="ECO:0000313" key="17">
    <source>
        <dbReference type="Proteomes" id="UP000596660"/>
    </source>
</evidence>
<dbReference type="InterPro" id="IPR039261">
    <property type="entry name" value="FNR_nucleotide-bd"/>
</dbReference>
<dbReference type="InterPro" id="IPR008537">
    <property type="entry name" value="DUF819"/>
</dbReference>
<dbReference type="SFLD" id="SFLDS00052">
    <property type="entry name" value="Ferric_Reductase_Domain"/>
    <property type="match status" value="1"/>
</dbReference>
<accession>A0A803MKR7</accession>
<dbReference type="EC" id="1.16.1.7" evidence="13"/>
<dbReference type="PROSITE" id="PS51384">
    <property type="entry name" value="FAD_FR"/>
    <property type="match status" value="1"/>
</dbReference>
<comment type="similarity">
    <text evidence="3">Belongs to the ferric reductase (FRE) family.</text>
</comment>
<evidence type="ECO:0000256" key="13">
    <source>
        <dbReference type="ARBA" id="ARBA00066905"/>
    </source>
</evidence>
<dbReference type="AlphaFoldDB" id="A0A803MKR7"/>
<feature type="transmembrane region" description="Helical" evidence="14">
    <location>
        <begin position="216"/>
        <end position="235"/>
    </location>
</feature>
<dbReference type="Pfam" id="PF08022">
    <property type="entry name" value="FAD_binding_8"/>
    <property type="match status" value="1"/>
</dbReference>
<feature type="domain" description="FAD-binding FR-type" evidence="15">
    <location>
        <begin position="345"/>
        <end position="449"/>
    </location>
</feature>
<dbReference type="InterPro" id="IPR013112">
    <property type="entry name" value="FAD-bd_8"/>
</dbReference>
<keyword evidence="6" id="KW-0479">Metal-binding</keyword>
<evidence type="ECO:0000256" key="5">
    <source>
        <dbReference type="ARBA" id="ARBA00022692"/>
    </source>
</evidence>
<dbReference type="Gene3D" id="3.40.50.80">
    <property type="entry name" value="Nucleotide-binding domain of ferredoxin-NADP reductase (FNR) module"/>
    <property type="match status" value="2"/>
</dbReference>
<feature type="transmembrane region" description="Helical" evidence="14">
    <location>
        <begin position="607"/>
        <end position="630"/>
    </location>
</feature>
<dbReference type="GO" id="GO:0006811">
    <property type="term" value="P:monoatomic ion transport"/>
    <property type="evidence" value="ECO:0007669"/>
    <property type="project" value="UniProtKB-KW"/>
</dbReference>
<keyword evidence="9" id="KW-0408">Iron</keyword>
<dbReference type="InterPro" id="IPR013130">
    <property type="entry name" value="Fe3_Rdtase_TM_dom"/>
</dbReference>
<keyword evidence="5 14" id="KW-0812">Transmembrane</keyword>
<evidence type="ECO:0000256" key="14">
    <source>
        <dbReference type="SAM" id="Phobius"/>
    </source>
</evidence>
<dbReference type="PANTHER" id="PTHR11972:SF79">
    <property type="entry name" value="FERRIC REDUCTION OXIDASE 4-RELATED"/>
    <property type="match status" value="1"/>
</dbReference>
<evidence type="ECO:0000256" key="7">
    <source>
        <dbReference type="ARBA" id="ARBA00022989"/>
    </source>
</evidence>
<comment type="cofactor">
    <cofactor evidence="1">
        <name>FAD</name>
        <dbReference type="ChEBI" id="CHEBI:57692"/>
    </cofactor>
</comment>
<evidence type="ECO:0000256" key="2">
    <source>
        <dbReference type="ARBA" id="ARBA00004141"/>
    </source>
</evidence>
<reference evidence="16" key="1">
    <citation type="journal article" date="2017" name="Nature">
        <title>The genome of Chenopodium quinoa.</title>
        <authorList>
            <person name="Jarvis D.E."/>
            <person name="Ho Y.S."/>
            <person name="Lightfoot D.J."/>
            <person name="Schmoeckel S.M."/>
            <person name="Li B."/>
            <person name="Borm T.J.A."/>
            <person name="Ohyanagi H."/>
            <person name="Mineta K."/>
            <person name="Michell C.T."/>
            <person name="Saber N."/>
            <person name="Kharbatia N.M."/>
            <person name="Rupper R.R."/>
            <person name="Sharp A.R."/>
            <person name="Dally N."/>
            <person name="Boughton B.A."/>
            <person name="Woo Y.H."/>
            <person name="Gao G."/>
            <person name="Schijlen E.G.W.M."/>
            <person name="Guo X."/>
            <person name="Momin A.A."/>
            <person name="Negrao S."/>
            <person name="Al-Babili S."/>
            <person name="Gehring C."/>
            <person name="Roessner U."/>
            <person name="Jung C."/>
            <person name="Murphy K."/>
            <person name="Arold S.T."/>
            <person name="Gojobori T."/>
            <person name="van der Linden C.G."/>
            <person name="van Loo E.N."/>
            <person name="Jellen E.N."/>
            <person name="Maughan P.J."/>
            <person name="Tester M."/>
        </authorList>
    </citation>
    <scope>NUCLEOTIDE SEQUENCE [LARGE SCALE GENOMIC DNA]</scope>
    <source>
        <strain evidence="16">cv. PI 614886</strain>
    </source>
</reference>